<protein>
    <submittedName>
        <fullName evidence="2">Uncharacterized protein</fullName>
    </submittedName>
</protein>
<keyword evidence="3" id="KW-1185">Reference proteome</keyword>
<evidence type="ECO:0000256" key="1">
    <source>
        <dbReference type="SAM" id="MobiDB-lite"/>
    </source>
</evidence>
<proteinExistence type="predicted"/>
<feature type="region of interest" description="Disordered" evidence="1">
    <location>
        <begin position="24"/>
        <end position="49"/>
    </location>
</feature>
<dbReference type="AlphaFoldDB" id="A0A1L9VVQ5"/>
<evidence type="ECO:0000313" key="3">
    <source>
        <dbReference type="Proteomes" id="UP000184300"/>
    </source>
</evidence>
<gene>
    <name evidence="2" type="ORF">ASPGLDRAFT_32433</name>
</gene>
<name>A0A1L9VVQ5_ASPGL</name>
<dbReference type="GeneID" id="34460434"/>
<reference evidence="3" key="1">
    <citation type="journal article" date="2017" name="Genome Biol.">
        <title>Comparative genomics reveals high biological diversity and specific adaptations in the industrially and medically important fungal genus Aspergillus.</title>
        <authorList>
            <person name="de Vries R.P."/>
            <person name="Riley R."/>
            <person name="Wiebenga A."/>
            <person name="Aguilar-Osorio G."/>
            <person name="Amillis S."/>
            <person name="Uchima C.A."/>
            <person name="Anderluh G."/>
            <person name="Asadollahi M."/>
            <person name="Askin M."/>
            <person name="Barry K."/>
            <person name="Battaglia E."/>
            <person name="Bayram O."/>
            <person name="Benocci T."/>
            <person name="Braus-Stromeyer S.A."/>
            <person name="Caldana C."/>
            <person name="Canovas D."/>
            <person name="Cerqueira G.C."/>
            <person name="Chen F."/>
            <person name="Chen W."/>
            <person name="Choi C."/>
            <person name="Clum A."/>
            <person name="Dos Santos R.A."/>
            <person name="Damasio A.R."/>
            <person name="Diallinas G."/>
            <person name="Emri T."/>
            <person name="Fekete E."/>
            <person name="Flipphi M."/>
            <person name="Freyberg S."/>
            <person name="Gallo A."/>
            <person name="Gournas C."/>
            <person name="Habgood R."/>
            <person name="Hainaut M."/>
            <person name="Harispe M.L."/>
            <person name="Henrissat B."/>
            <person name="Hilden K.S."/>
            <person name="Hope R."/>
            <person name="Hossain A."/>
            <person name="Karabika E."/>
            <person name="Karaffa L."/>
            <person name="Karanyi Z."/>
            <person name="Krasevec N."/>
            <person name="Kuo A."/>
            <person name="Kusch H."/>
            <person name="LaButti K."/>
            <person name="Lagendijk E.L."/>
            <person name="Lapidus A."/>
            <person name="Levasseur A."/>
            <person name="Lindquist E."/>
            <person name="Lipzen A."/>
            <person name="Logrieco A.F."/>
            <person name="MacCabe A."/>
            <person name="Maekelae M.R."/>
            <person name="Malavazi I."/>
            <person name="Melin P."/>
            <person name="Meyer V."/>
            <person name="Mielnichuk N."/>
            <person name="Miskei M."/>
            <person name="Molnar A.P."/>
            <person name="Mule G."/>
            <person name="Ngan C.Y."/>
            <person name="Orejas M."/>
            <person name="Orosz E."/>
            <person name="Ouedraogo J.P."/>
            <person name="Overkamp K.M."/>
            <person name="Park H.-S."/>
            <person name="Perrone G."/>
            <person name="Piumi F."/>
            <person name="Punt P.J."/>
            <person name="Ram A.F."/>
            <person name="Ramon A."/>
            <person name="Rauscher S."/>
            <person name="Record E."/>
            <person name="Riano-Pachon D.M."/>
            <person name="Robert V."/>
            <person name="Roehrig J."/>
            <person name="Ruller R."/>
            <person name="Salamov A."/>
            <person name="Salih N.S."/>
            <person name="Samson R.A."/>
            <person name="Sandor E."/>
            <person name="Sanguinetti M."/>
            <person name="Schuetze T."/>
            <person name="Sepcic K."/>
            <person name="Shelest E."/>
            <person name="Sherlock G."/>
            <person name="Sophianopoulou V."/>
            <person name="Squina F.M."/>
            <person name="Sun H."/>
            <person name="Susca A."/>
            <person name="Todd R.B."/>
            <person name="Tsang A."/>
            <person name="Unkles S.E."/>
            <person name="van de Wiele N."/>
            <person name="van Rossen-Uffink D."/>
            <person name="Oliveira J.V."/>
            <person name="Vesth T.C."/>
            <person name="Visser J."/>
            <person name="Yu J.-H."/>
            <person name="Zhou M."/>
            <person name="Andersen M.R."/>
            <person name="Archer D.B."/>
            <person name="Baker S.E."/>
            <person name="Benoit I."/>
            <person name="Brakhage A.A."/>
            <person name="Braus G.H."/>
            <person name="Fischer R."/>
            <person name="Frisvad J.C."/>
            <person name="Goldman G.H."/>
            <person name="Houbraken J."/>
            <person name="Oakley B."/>
            <person name="Pocsi I."/>
            <person name="Scazzocchio C."/>
            <person name="Seiboth B."/>
            <person name="vanKuyk P.A."/>
            <person name="Wortman J."/>
            <person name="Dyer P.S."/>
            <person name="Grigoriev I.V."/>
        </authorList>
    </citation>
    <scope>NUCLEOTIDE SEQUENCE [LARGE SCALE GENOMIC DNA]</scope>
    <source>
        <strain evidence="3">CBS 516.65</strain>
    </source>
</reference>
<feature type="compositionally biased region" description="Polar residues" evidence="1">
    <location>
        <begin position="35"/>
        <end position="48"/>
    </location>
</feature>
<dbReference type="VEuPathDB" id="FungiDB:ASPGLDRAFT_32433"/>
<dbReference type="RefSeq" id="XP_022404650.1">
    <property type="nucleotide sequence ID" value="XM_022544173.1"/>
</dbReference>
<evidence type="ECO:0000313" key="2">
    <source>
        <dbReference type="EMBL" id="OJJ87967.1"/>
    </source>
</evidence>
<dbReference type="Proteomes" id="UP000184300">
    <property type="component" value="Unassembled WGS sequence"/>
</dbReference>
<sequence length="164" mass="18362">MLFSSSFPACKSLFSKDMMETRVSQHESIELTEMGSKSSPSEDGSTAESLFRKAVDDTSLRCEIEDILSSHGISSQGVAFEMGDGSCDKNKGPVPYVRVKGITSPVPHLTQFEAEREIAEALLKRDLRIFRIDMKPDMLARSVEPVRRVKKRSSSSDLVWLRLF</sequence>
<dbReference type="OrthoDB" id="4506828at2759"/>
<dbReference type="EMBL" id="KV878890">
    <property type="protein sequence ID" value="OJJ87967.1"/>
    <property type="molecule type" value="Genomic_DNA"/>
</dbReference>
<accession>A0A1L9VVQ5</accession>
<organism evidence="2 3">
    <name type="scientific">Aspergillus glaucus CBS 516.65</name>
    <dbReference type="NCBI Taxonomy" id="1160497"/>
    <lineage>
        <taxon>Eukaryota</taxon>
        <taxon>Fungi</taxon>
        <taxon>Dikarya</taxon>
        <taxon>Ascomycota</taxon>
        <taxon>Pezizomycotina</taxon>
        <taxon>Eurotiomycetes</taxon>
        <taxon>Eurotiomycetidae</taxon>
        <taxon>Eurotiales</taxon>
        <taxon>Aspergillaceae</taxon>
        <taxon>Aspergillus</taxon>
        <taxon>Aspergillus subgen. Aspergillus</taxon>
    </lineage>
</organism>